<protein>
    <submittedName>
        <fullName evidence="1">Uncharacterized protein</fullName>
    </submittedName>
</protein>
<accession>R7ZHS0</accession>
<dbReference type="Proteomes" id="UP000013911">
    <property type="component" value="Unassembled WGS sequence"/>
</dbReference>
<comment type="caution">
    <text evidence="1">The sequence shown here is derived from an EMBL/GenBank/DDBJ whole genome shotgun (WGS) entry which is preliminary data.</text>
</comment>
<dbReference type="EMBL" id="AQPX01000008">
    <property type="protein sequence ID" value="EON73640.1"/>
    <property type="molecule type" value="Genomic_DNA"/>
</dbReference>
<reference evidence="1 2" key="1">
    <citation type="submission" date="2013-04" db="EMBL/GenBank/DDBJ databases">
        <title>Draft genome of the heavy metal tolerant bacterium Lysinibacillus sphaericus strain OT4b.31.</title>
        <authorList>
            <person name="Pena-Montenegro T.D."/>
            <person name="Dussan J."/>
        </authorList>
    </citation>
    <scope>NUCLEOTIDE SEQUENCE [LARGE SCALE GENOMIC DNA]</scope>
    <source>
        <strain evidence="1 2">OT4b.31</strain>
    </source>
</reference>
<sequence length="70" mass="8186">MSKLFFLLAIIDSFIPRVQCGRKPTYTKDNINAFPLIILELSMKVRYQPVDIKGMMKIILHASIFNRKEE</sequence>
<name>R7ZHS0_LYSSH</name>
<evidence type="ECO:0000313" key="1">
    <source>
        <dbReference type="EMBL" id="EON73640.1"/>
    </source>
</evidence>
<dbReference type="AlphaFoldDB" id="R7ZHS0"/>
<evidence type="ECO:0000313" key="2">
    <source>
        <dbReference type="Proteomes" id="UP000013911"/>
    </source>
</evidence>
<dbReference type="HOGENOM" id="CLU_2753060_0_0_9"/>
<organism evidence="1 2">
    <name type="scientific">Lysinibacillus sphaericus OT4b.31</name>
    <dbReference type="NCBI Taxonomy" id="1285586"/>
    <lineage>
        <taxon>Bacteria</taxon>
        <taxon>Bacillati</taxon>
        <taxon>Bacillota</taxon>
        <taxon>Bacilli</taxon>
        <taxon>Bacillales</taxon>
        <taxon>Bacillaceae</taxon>
        <taxon>Lysinibacillus</taxon>
    </lineage>
</organism>
<proteinExistence type="predicted"/>
<gene>
    <name evidence="1" type="ORF">H131_03224</name>
</gene>